<dbReference type="Proteomes" id="UP000248897">
    <property type="component" value="Chromosome 1"/>
</dbReference>
<name>A0A2X4UMR6_SERPL</name>
<feature type="signal peptide" evidence="1">
    <location>
        <begin position="1"/>
        <end position="26"/>
    </location>
</feature>
<dbReference type="SUPFAM" id="SSF53850">
    <property type="entry name" value="Periplasmic binding protein-like II"/>
    <property type="match status" value="1"/>
</dbReference>
<reference evidence="2 5" key="2">
    <citation type="submission" date="2020-12" db="EMBL/GenBank/DDBJ databases">
        <title>FDA dAtabase for Regulatory Grade micrObial Sequences (FDA-ARGOS): Supporting development and validation of Infectious Disease Dx tests.</title>
        <authorList>
            <person name="Sproer C."/>
            <person name="Gronow S."/>
            <person name="Severitt S."/>
            <person name="Schroder I."/>
            <person name="Tallon L."/>
            <person name="Sadzewicz L."/>
            <person name="Zhao X."/>
            <person name="Boylan J."/>
            <person name="Ott S."/>
            <person name="Bowen H."/>
            <person name="Vavikolanu K."/>
            <person name="Mehta A."/>
            <person name="Aluvathingal J."/>
            <person name="Nadendla S."/>
            <person name="Lowell S."/>
            <person name="Myers T."/>
            <person name="Yan Y."/>
            <person name="Sichtig H."/>
        </authorList>
    </citation>
    <scope>NUCLEOTIDE SEQUENCE [LARGE SCALE GENOMIC DNA]</scope>
    <source>
        <strain evidence="2 5">FDAARGOS_907</strain>
    </source>
</reference>
<gene>
    <name evidence="2" type="ORF">I6G64_25440</name>
    <name evidence="3" type="ORF">NCTC12961_03008</name>
</gene>
<dbReference type="AlphaFoldDB" id="A0A2X4UMR6"/>
<proteinExistence type="predicted"/>
<keyword evidence="5" id="KW-1185">Reference proteome</keyword>
<accession>A0A2X4UMR6</accession>
<evidence type="ECO:0000313" key="4">
    <source>
        <dbReference type="Proteomes" id="UP000248897"/>
    </source>
</evidence>
<dbReference type="EMBL" id="LS483469">
    <property type="protein sequence ID" value="SQI39991.1"/>
    <property type="molecule type" value="Genomic_DNA"/>
</dbReference>
<evidence type="ECO:0000256" key="1">
    <source>
        <dbReference type="SAM" id="SignalP"/>
    </source>
</evidence>
<dbReference type="Proteomes" id="UP000594967">
    <property type="component" value="Chromosome"/>
</dbReference>
<evidence type="ECO:0000313" key="5">
    <source>
        <dbReference type="Proteomes" id="UP000594967"/>
    </source>
</evidence>
<dbReference type="EMBL" id="CP065673">
    <property type="protein sequence ID" value="QPS20847.1"/>
    <property type="molecule type" value="Genomic_DNA"/>
</dbReference>
<sequence length="521" mass="57152">MNLIYRALFYAFALMLSFFSSTAVIAGQLILKNTSLSPITCTVDGWTVSSGSNFDWFIKVQPGQSFFVGQNTSRPKDPVINWAKCNNLQTRAMTITPSGPNQTLVLNGQQTQVLNVSLYPFLPTLPTDNFENLVAYIVQTYQSQHPQVLLNAVLNPQVNIYSFTELPVLLGNDGFDVIELDVLYLGFLADNHLINPAQITGEAPWAVALAGATYQGQLWAIPSWLCMDFFYAFDQAIQQQKTLSKMLNYLNTRTSSVAKMAGSFNGSWAIPSDYINAYVQTYGYGALQQAMQMPPDNGVVHQLVSLSDTCSFNGVNKCTNNTYHNAPNGGAEQVFASGQASTDMGFSEQSFYVNLYSSAQKPLYVVPTPWGEHPQPLLFEDAFVSSAATCKPGSQCAANAQAFTTLMTGTAMKNYIVQSKDLPAGTPWRTLLVATQQFWQQPIITNNSYYQQLSSIFMTAKAFPNNFTAQSQVAMANDICNALKQQQPNFVCKSNNSTSLLAPSHGSSIINPGNTDSRRGL</sequence>
<evidence type="ECO:0000313" key="3">
    <source>
        <dbReference type="EMBL" id="SQI39991.1"/>
    </source>
</evidence>
<feature type="chain" id="PRO_5016171369" description="Maltose-binding periplasmic proteins/domains" evidence="1">
    <location>
        <begin position="27"/>
        <end position="521"/>
    </location>
</feature>
<dbReference type="Gene3D" id="3.40.190.10">
    <property type="entry name" value="Periplasmic binding protein-like II"/>
    <property type="match status" value="1"/>
</dbReference>
<reference evidence="3 4" key="1">
    <citation type="submission" date="2018-06" db="EMBL/GenBank/DDBJ databases">
        <authorList>
            <consortium name="Pathogen Informatics"/>
            <person name="Doyle S."/>
        </authorList>
    </citation>
    <scope>NUCLEOTIDE SEQUENCE [LARGE SCALE GENOMIC DNA]</scope>
    <source>
        <strain evidence="3 4">NCTC12961</strain>
    </source>
</reference>
<evidence type="ECO:0000313" key="2">
    <source>
        <dbReference type="EMBL" id="QPS20847.1"/>
    </source>
</evidence>
<organism evidence="3 4">
    <name type="scientific">Serratia plymuthica</name>
    <dbReference type="NCBI Taxonomy" id="82996"/>
    <lineage>
        <taxon>Bacteria</taxon>
        <taxon>Pseudomonadati</taxon>
        <taxon>Pseudomonadota</taxon>
        <taxon>Gammaproteobacteria</taxon>
        <taxon>Enterobacterales</taxon>
        <taxon>Yersiniaceae</taxon>
        <taxon>Serratia</taxon>
    </lineage>
</organism>
<dbReference type="STRING" id="82996.ADP72_24025"/>
<protein>
    <recommendedName>
        <fullName evidence="6">Maltose-binding periplasmic proteins/domains</fullName>
    </recommendedName>
</protein>
<evidence type="ECO:0008006" key="6">
    <source>
        <dbReference type="Google" id="ProtNLM"/>
    </source>
</evidence>
<keyword evidence="1" id="KW-0732">Signal</keyword>